<dbReference type="RefSeq" id="XP_009008730.1">
    <property type="nucleotide sequence ID" value="XM_009010482.1"/>
</dbReference>
<dbReference type="SMART" id="SM00233">
    <property type="entry name" value="PH"/>
    <property type="match status" value="1"/>
</dbReference>
<dbReference type="EMBL" id="AMQM01000026">
    <property type="status" value="NOT_ANNOTATED_CDS"/>
    <property type="molecule type" value="Genomic_DNA"/>
</dbReference>
<dbReference type="InParanoid" id="T1EHA0"/>
<dbReference type="STRING" id="6412.T1EHA0"/>
<evidence type="ECO:0000313" key="3">
    <source>
        <dbReference type="EnsemblMetazoa" id="HelroP126496"/>
    </source>
</evidence>
<dbReference type="EnsemblMetazoa" id="HelroT126496">
    <property type="protein sequence ID" value="HelroP126496"/>
    <property type="gene ID" value="HelroG126496"/>
</dbReference>
<dbReference type="OrthoDB" id="10261837at2759"/>
<dbReference type="CTD" id="20195950"/>
<keyword evidence="4" id="KW-1185">Reference proteome</keyword>
<reference evidence="3" key="3">
    <citation type="submission" date="2015-06" db="UniProtKB">
        <authorList>
            <consortium name="EnsemblMetazoa"/>
        </authorList>
    </citation>
    <scope>IDENTIFICATION</scope>
</reference>
<evidence type="ECO:0000259" key="1">
    <source>
        <dbReference type="PROSITE" id="PS50003"/>
    </source>
</evidence>
<dbReference type="PANTHER" id="PTHR22902:SF53">
    <property type="entry name" value="INOSITOL PHOSPHATASE INTERACTING PROTEIN, ISOFORM A"/>
    <property type="match status" value="1"/>
</dbReference>
<dbReference type="HOGENOM" id="CLU_060423_2_1_1"/>
<dbReference type="Pfam" id="PF00169">
    <property type="entry name" value="PH"/>
    <property type="match status" value="1"/>
</dbReference>
<proteinExistence type="predicted"/>
<reference evidence="4" key="1">
    <citation type="submission" date="2012-12" db="EMBL/GenBank/DDBJ databases">
        <authorList>
            <person name="Hellsten U."/>
            <person name="Grimwood J."/>
            <person name="Chapman J.A."/>
            <person name="Shapiro H."/>
            <person name="Aerts A."/>
            <person name="Otillar R.P."/>
            <person name="Terry A.Y."/>
            <person name="Boore J.L."/>
            <person name="Simakov O."/>
            <person name="Marletaz F."/>
            <person name="Cho S.-J."/>
            <person name="Edsinger-Gonzales E."/>
            <person name="Havlak P."/>
            <person name="Kuo D.-H."/>
            <person name="Larsson T."/>
            <person name="Lv J."/>
            <person name="Arendt D."/>
            <person name="Savage R."/>
            <person name="Osoegawa K."/>
            <person name="de Jong P."/>
            <person name="Lindberg D.R."/>
            <person name="Seaver E.C."/>
            <person name="Weisblat D.A."/>
            <person name="Putnam N.H."/>
            <person name="Grigoriev I.V."/>
            <person name="Rokhsar D.S."/>
        </authorList>
    </citation>
    <scope>NUCLEOTIDE SEQUENCE</scope>
</reference>
<dbReference type="PROSITE" id="PS50003">
    <property type="entry name" value="PH_DOMAIN"/>
    <property type="match status" value="1"/>
</dbReference>
<dbReference type="PANTHER" id="PTHR22902">
    <property type="entry name" value="SESQUIPEDALIAN"/>
    <property type="match status" value="1"/>
</dbReference>
<dbReference type="KEGG" id="hro:HELRODRAFT_126496"/>
<dbReference type="InterPro" id="IPR045188">
    <property type="entry name" value="Boi1/Boi2-like"/>
</dbReference>
<accession>T1EHA0</accession>
<organism evidence="3 4">
    <name type="scientific">Helobdella robusta</name>
    <name type="common">Californian leech</name>
    <dbReference type="NCBI Taxonomy" id="6412"/>
    <lineage>
        <taxon>Eukaryota</taxon>
        <taxon>Metazoa</taxon>
        <taxon>Spiralia</taxon>
        <taxon>Lophotrochozoa</taxon>
        <taxon>Annelida</taxon>
        <taxon>Clitellata</taxon>
        <taxon>Hirudinea</taxon>
        <taxon>Rhynchobdellida</taxon>
        <taxon>Glossiphoniidae</taxon>
        <taxon>Helobdella</taxon>
    </lineage>
</organism>
<protein>
    <recommendedName>
        <fullName evidence="1">PH domain-containing protein</fullName>
    </recommendedName>
</protein>
<dbReference type="GeneID" id="20195950"/>
<gene>
    <name evidence="3" type="primary">20195950</name>
    <name evidence="2" type="ORF">HELRODRAFT_126496</name>
</gene>
<dbReference type="InterPro" id="IPR011993">
    <property type="entry name" value="PH-like_dom_sf"/>
</dbReference>
<dbReference type="EMBL" id="KB095811">
    <property type="protein sequence ID" value="ESO12010.1"/>
    <property type="molecule type" value="Genomic_DNA"/>
</dbReference>
<reference evidence="2 4" key="2">
    <citation type="journal article" date="2013" name="Nature">
        <title>Insights into bilaterian evolution from three spiralian genomes.</title>
        <authorList>
            <person name="Simakov O."/>
            <person name="Marletaz F."/>
            <person name="Cho S.J."/>
            <person name="Edsinger-Gonzales E."/>
            <person name="Havlak P."/>
            <person name="Hellsten U."/>
            <person name="Kuo D.H."/>
            <person name="Larsson T."/>
            <person name="Lv J."/>
            <person name="Arendt D."/>
            <person name="Savage R."/>
            <person name="Osoegawa K."/>
            <person name="de Jong P."/>
            <person name="Grimwood J."/>
            <person name="Chapman J.A."/>
            <person name="Shapiro H."/>
            <person name="Aerts A."/>
            <person name="Otillar R.P."/>
            <person name="Terry A.Y."/>
            <person name="Boore J.L."/>
            <person name="Grigoriev I.V."/>
            <person name="Lindberg D.R."/>
            <person name="Seaver E.C."/>
            <person name="Weisblat D.A."/>
            <person name="Putnam N.H."/>
            <person name="Rokhsar D.S."/>
        </authorList>
    </citation>
    <scope>NUCLEOTIDE SEQUENCE</scope>
</reference>
<dbReference type="CDD" id="cd13288">
    <property type="entry name" value="PH_Ses"/>
    <property type="match status" value="1"/>
</dbReference>
<dbReference type="Gene3D" id="2.30.29.30">
    <property type="entry name" value="Pleckstrin-homology domain (PH domain)/Phosphotyrosine-binding domain (PTB)"/>
    <property type="match status" value="1"/>
</dbReference>
<dbReference type="SUPFAM" id="SSF50729">
    <property type="entry name" value="PH domain-like"/>
    <property type="match status" value="1"/>
</dbReference>
<evidence type="ECO:0000313" key="4">
    <source>
        <dbReference type="Proteomes" id="UP000015101"/>
    </source>
</evidence>
<sequence>GYLNKRGEVNKAFQRRWFVLTGNLLFYYDKRFDSEPIGVIVLEGYMVEMLESSGRYVFELVFPGVSSRTYILAADSQEEMESWMKALTCASYDFMKSAIIELQNQLDNM</sequence>
<feature type="domain" description="PH" evidence="1">
    <location>
        <begin position="1"/>
        <end position="92"/>
    </location>
</feature>
<dbReference type="eggNOG" id="ENOG502QQ94">
    <property type="taxonomic scope" value="Eukaryota"/>
</dbReference>
<dbReference type="InterPro" id="IPR001849">
    <property type="entry name" value="PH_domain"/>
</dbReference>
<dbReference type="OMA" id="YMVEMLE"/>
<dbReference type="AlphaFoldDB" id="T1EHA0"/>
<dbReference type="Proteomes" id="UP000015101">
    <property type="component" value="Unassembled WGS sequence"/>
</dbReference>
<name>T1EHA0_HELRO</name>
<evidence type="ECO:0000313" key="2">
    <source>
        <dbReference type="EMBL" id="ESO12010.1"/>
    </source>
</evidence>